<protein>
    <submittedName>
        <fullName evidence="1">Uncharacterized protein</fullName>
    </submittedName>
</protein>
<dbReference type="AlphaFoldDB" id="A0A2K0TD30"/>
<evidence type="ECO:0000313" key="2">
    <source>
        <dbReference type="Proteomes" id="UP000236546"/>
    </source>
</evidence>
<proteinExistence type="predicted"/>
<accession>A0A2K0TD30</accession>
<organism evidence="1 2">
    <name type="scientific">Trichoderma gamsii</name>
    <dbReference type="NCBI Taxonomy" id="398673"/>
    <lineage>
        <taxon>Eukaryota</taxon>
        <taxon>Fungi</taxon>
        <taxon>Dikarya</taxon>
        <taxon>Ascomycota</taxon>
        <taxon>Pezizomycotina</taxon>
        <taxon>Sordariomycetes</taxon>
        <taxon>Hypocreomycetidae</taxon>
        <taxon>Hypocreales</taxon>
        <taxon>Hypocreaceae</taxon>
        <taxon>Trichoderma</taxon>
    </lineage>
</organism>
<name>A0A2K0TD30_9HYPO</name>
<dbReference type="EMBL" id="MTYH01000042">
    <property type="protein sequence ID" value="PNP43436.1"/>
    <property type="molecule type" value="Genomic_DNA"/>
</dbReference>
<sequence>MLYRCNEPVRDTEARALGVERSIKASETWTAPSHGCQKARPRPVTFAMLCLREAATASSASPNDPSHVAWEPTCSLASCWPRTSTRSGRPQATSVLTFDGHEALLPTYDLCTLAAASKTTYWAAPLFPHPALPPMPVCLEPTAYRS</sequence>
<evidence type="ECO:0000313" key="1">
    <source>
        <dbReference type="EMBL" id="PNP43436.1"/>
    </source>
</evidence>
<gene>
    <name evidence="1" type="ORF">TGAMA5MH_04894</name>
</gene>
<dbReference type="Proteomes" id="UP000236546">
    <property type="component" value="Unassembled WGS sequence"/>
</dbReference>
<reference evidence="1 2" key="1">
    <citation type="submission" date="2017-02" db="EMBL/GenBank/DDBJ databases">
        <title>Genomes of Trichoderma spp. with biocontrol activity.</title>
        <authorList>
            <person name="Gardiner D."/>
            <person name="Kazan K."/>
            <person name="Vos C."/>
            <person name="Harvey P."/>
        </authorList>
    </citation>
    <scope>NUCLEOTIDE SEQUENCE [LARGE SCALE GENOMIC DNA]</scope>
    <source>
        <strain evidence="1 2">A5MH</strain>
    </source>
</reference>
<comment type="caution">
    <text evidence="1">The sequence shown here is derived from an EMBL/GenBank/DDBJ whole genome shotgun (WGS) entry which is preliminary data.</text>
</comment>